<comment type="cofactor">
    <cofactor evidence="1">
        <name>Mg(2+)</name>
        <dbReference type="ChEBI" id="CHEBI:18420"/>
    </cofactor>
</comment>
<dbReference type="PATRIC" id="fig|544718.51.peg.1869"/>
<dbReference type="InterPro" id="IPR005907">
    <property type="entry name" value="G1P_thy_trans_s"/>
</dbReference>
<evidence type="ECO:0000256" key="5">
    <source>
        <dbReference type="ARBA" id="ARBA00022695"/>
    </source>
</evidence>
<dbReference type="Gene3D" id="3.90.550.10">
    <property type="entry name" value="Spore Coat Polysaccharide Biosynthesis Protein SpsA, Chain A"/>
    <property type="match status" value="1"/>
</dbReference>
<dbReference type="NCBIfam" id="TIGR01207">
    <property type="entry name" value="rmlA"/>
    <property type="match status" value="1"/>
</dbReference>
<evidence type="ECO:0000313" key="11">
    <source>
        <dbReference type="EMBL" id="OCL97543.1"/>
    </source>
</evidence>
<dbReference type="OrthoDB" id="9803871at2"/>
<keyword evidence="4 9" id="KW-0808">Transferase</keyword>
<reference evidence="12" key="1">
    <citation type="submission" date="2015-05" db="EMBL/GenBank/DDBJ databases">
        <authorList>
            <person name="Rovetto F."/>
            <person name="Cocolin L."/>
            <person name="Illeghems K."/>
            <person name="Van Nieuwerburgh F."/>
            <person name="Houf K."/>
        </authorList>
    </citation>
    <scope>NUCLEOTIDE SEQUENCE [LARGE SCALE GENOMIC DNA]</scope>
    <source>
        <strain evidence="12">DU22</strain>
    </source>
</reference>
<dbReference type="EMBL" id="LCUJ01000010">
    <property type="protein sequence ID" value="OCL97543.1"/>
    <property type="molecule type" value="Genomic_DNA"/>
</dbReference>
<dbReference type="STRING" id="544718.AAX25_01415"/>
<feature type="domain" description="Nucleotidyl transferase" evidence="10">
    <location>
        <begin position="2"/>
        <end position="241"/>
    </location>
</feature>
<dbReference type="GO" id="GO:0046872">
    <property type="term" value="F:metal ion binding"/>
    <property type="evidence" value="ECO:0007669"/>
    <property type="project" value="UniProtKB-KW"/>
</dbReference>
<evidence type="ECO:0000256" key="8">
    <source>
        <dbReference type="ARBA" id="ARBA00049336"/>
    </source>
</evidence>
<protein>
    <recommendedName>
        <fullName evidence="3 9">Glucose-1-phosphate thymidylyltransferase</fullName>
        <ecNumber evidence="3 9">2.7.7.24</ecNumber>
    </recommendedName>
</protein>
<dbReference type="GO" id="GO:0008879">
    <property type="term" value="F:glucose-1-phosphate thymidylyltransferase activity"/>
    <property type="evidence" value="ECO:0007669"/>
    <property type="project" value="UniProtKB-EC"/>
</dbReference>
<evidence type="ECO:0000256" key="1">
    <source>
        <dbReference type="ARBA" id="ARBA00001946"/>
    </source>
</evidence>
<evidence type="ECO:0000256" key="7">
    <source>
        <dbReference type="ARBA" id="ARBA00022842"/>
    </source>
</evidence>
<comment type="similarity">
    <text evidence="2 9">Belongs to the glucose-1-phosphate thymidylyltransferase family.</text>
</comment>
<proteinExistence type="inferred from homology"/>
<evidence type="ECO:0000313" key="12">
    <source>
        <dbReference type="Proteomes" id="UP000093281"/>
    </source>
</evidence>
<keyword evidence="7 9" id="KW-0460">Magnesium</keyword>
<keyword evidence="6 9" id="KW-0479">Metal-binding</keyword>
<evidence type="ECO:0000256" key="6">
    <source>
        <dbReference type="ARBA" id="ARBA00022723"/>
    </source>
</evidence>
<evidence type="ECO:0000256" key="4">
    <source>
        <dbReference type="ARBA" id="ARBA00022679"/>
    </source>
</evidence>
<dbReference type="InterPro" id="IPR005835">
    <property type="entry name" value="NTP_transferase_dom"/>
</dbReference>
<dbReference type="PANTHER" id="PTHR43532:SF1">
    <property type="entry name" value="GLUCOSE-1-PHOSPHATE THYMIDYLYLTRANSFERASE 1"/>
    <property type="match status" value="1"/>
</dbReference>
<dbReference type="SUPFAM" id="SSF53448">
    <property type="entry name" value="Nucleotide-diphospho-sugar transferases"/>
    <property type="match status" value="1"/>
</dbReference>
<dbReference type="Proteomes" id="UP000093281">
    <property type="component" value="Unassembled WGS sequence"/>
</dbReference>
<name>A0A1C0B528_9BACT</name>
<organism evidence="11 12">
    <name type="scientific">Aliarcobacter thereius</name>
    <dbReference type="NCBI Taxonomy" id="544718"/>
    <lineage>
        <taxon>Bacteria</taxon>
        <taxon>Pseudomonadati</taxon>
        <taxon>Campylobacterota</taxon>
        <taxon>Epsilonproteobacteria</taxon>
        <taxon>Campylobacterales</taxon>
        <taxon>Arcobacteraceae</taxon>
        <taxon>Aliarcobacter</taxon>
    </lineage>
</organism>
<dbReference type="InterPro" id="IPR029044">
    <property type="entry name" value="Nucleotide-diphossugar_trans"/>
</dbReference>
<evidence type="ECO:0000259" key="10">
    <source>
        <dbReference type="Pfam" id="PF00483"/>
    </source>
</evidence>
<dbReference type="PANTHER" id="PTHR43532">
    <property type="entry name" value="GLUCOSE-1-PHOSPHATE THYMIDYLYLTRANSFERASE"/>
    <property type="match status" value="1"/>
</dbReference>
<dbReference type="EC" id="2.7.7.24" evidence="3 9"/>
<gene>
    <name evidence="11" type="primary">rmlA1</name>
    <name evidence="11" type="ORF">AAX29_01903</name>
</gene>
<dbReference type="CDD" id="cd02538">
    <property type="entry name" value="G1P_TT_short"/>
    <property type="match status" value="1"/>
</dbReference>
<dbReference type="AlphaFoldDB" id="A0A1C0B528"/>
<evidence type="ECO:0000256" key="9">
    <source>
        <dbReference type="RuleBase" id="RU003706"/>
    </source>
</evidence>
<keyword evidence="5 9" id="KW-0548">Nucleotidyltransferase</keyword>
<accession>A0A1C0B528</accession>
<comment type="catalytic activity">
    <reaction evidence="8 9">
        <text>dTTP + alpha-D-glucose 1-phosphate + H(+) = dTDP-alpha-D-glucose + diphosphate</text>
        <dbReference type="Rhea" id="RHEA:15225"/>
        <dbReference type="ChEBI" id="CHEBI:15378"/>
        <dbReference type="ChEBI" id="CHEBI:33019"/>
        <dbReference type="ChEBI" id="CHEBI:37568"/>
        <dbReference type="ChEBI" id="CHEBI:57477"/>
        <dbReference type="ChEBI" id="CHEBI:58601"/>
        <dbReference type="EC" id="2.7.7.24"/>
    </reaction>
</comment>
<evidence type="ECO:0000256" key="2">
    <source>
        <dbReference type="ARBA" id="ARBA00010480"/>
    </source>
</evidence>
<dbReference type="RefSeq" id="WP_066187505.1">
    <property type="nucleotide sequence ID" value="NZ_LCUJ01000010.1"/>
</dbReference>
<dbReference type="FunFam" id="3.90.550.10:FF:000023">
    <property type="entry name" value="Glucose-1-phosphate thymidylyltransferase"/>
    <property type="match status" value="1"/>
</dbReference>
<evidence type="ECO:0000256" key="3">
    <source>
        <dbReference type="ARBA" id="ARBA00012461"/>
    </source>
</evidence>
<comment type="function">
    <text evidence="9">Catalyzes the formation of dTDP-glucose, from dTTP and glucose 1-phosphate, as well as its pyrophosphorolysis.</text>
</comment>
<sequence>MKGIILAGGSGTRLYPITKGVSKQLVPIYDKPMIYYPLSVLMLAGIKEVLIITTPQDQQSFINLLGDGSELGMRFEYVVQANPDGLAQAFILGEEFLDGDDACLVLGDNIFYGHGLTKLLSQSIKNIKDENKATVFGYYVKDPERYGVAEFNENGDVISIEEKPKNPKSNYAVVGLYFYPNDVVKKAKNVKPSDRGELEITTLNQDYLNENRLKVELMGRGYAWLDTGTHESLLEASSFIQTIENRQSLKVACLEEIAYEMGYITKEKLLELAEPLKKNQYGQYLIARANQARKMK</sequence>
<comment type="caution">
    <text evidence="11">The sequence shown here is derived from an EMBL/GenBank/DDBJ whole genome shotgun (WGS) entry which is preliminary data.</text>
</comment>
<dbReference type="Pfam" id="PF00483">
    <property type="entry name" value="NTP_transferase"/>
    <property type="match status" value="1"/>
</dbReference>